<protein>
    <recommendedName>
        <fullName evidence="3">4a-hydroxytetrahydrobiopterin dehydratase</fullName>
        <ecNumber evidence="3">4.2.1.96</ecNumber>
    </recommendedName>
    <alternativeName>
        <fullName evidence="5">4-alpha-hydroxy-tetrahydropterin dehydratase</fullName>
    </alternativeName>
</protein>
<dbReference type="Proteomes" id="UP000281553">
    <property type="component" value="Unassembled WGS sequence"/>
</dbReference>
<dbReference type="Pfam" id="PF01329">
    <property type="entry name" value="Pterin_4a"/>
    <property type="match status" value="1"/>
</dbReference>
<keyword evidence="7" id="KW-1185">Reference proteome</keyword>
<dbReference type="InterPro" id="IPR001533">
    <property type="entry name" value="Pterin_deHydtase"/>
</dbReference>
<gene>
    <name evidence="6" type="ORF">DILT_LOCUS16815</name>
</gene>
<evidence type="ECO:0000256" key="4">
    <source>
        <dbReference type="ARBA" id="ARBA00023239"/>
    </source>
</evidence>
<dbReference type="InterPro" id="IPR036428">
    <property type="entry name" value="PCD_sf"/>
</dbReference>
<evidence type="ECO:0000313" key="6">
    <source>
        <dbReference type="EMBL" id="VDN35589.1"/>
    </source>
</evidence>
<dbReference type="GO" id="GO:0006729">
    <property type="term" value="P:tetrahydrobiopterin biosynthetic process"/>
    <property type="evidence" value="ECO:0007669"/>
    <property type="project" value="InterPro"/>
</dbReference>
<dbReference type="PANTHER" id="PTHR12599:SF0">
    <property type="entry name" value="PTERIN-4-ALPHA-CARBINOLAMINE DEHYDRATASE"/>
    <property type="match status" value="1"/>
</dbReference>
<dbReference type="SUPFAM" id="SSF55248">
    <property type="entry name" value="PCD-like"/>
    <property type="match status" value="1"/>
</dbReference>
<evidence type="ECO:0000256" key="2">
    <source>
        <dbReference type="ARBA" id="ARBA00006472"/>
    </source>
</evidence>
<evidence type="ECO:0000256" key="5">
    <source>
        <dbReference type="ARBA" id="ARBA00030497"/>
    </source>
</evidence>
<comment type="catalytic activity">
    <reaction evidence="1">
        <text>(4aS,6R)-4a-hydroxy-L-erythro-5,6,7,8-tetrahydrobiopterin = (6R)-L-erythro-6,7-dihydrobiopterin + H2O</text>
        <dbReference type="Rhea" id="RHEA:11920"/>
        <dbReference type="ChEBI" id="CHEBI:15377"/>
        <dbReference type="ChEBI" id="CHEBI:15642"/>
        <dbReference type="ChEBI" id="CHEBI:43120"/>
        <dbReference type="EC" id="4.2.1.96"/>
    </reaction>
</comment>
<dbReference type="CDD" id="cd00914">
    <property type="entry name" value="PCD_DCoH_subfamily_b"/>
    <property type="match status" value="1"/>
</dbReference>
<dbReference type="Gene3D" id="3.30.1360.20">
    <property type="entry name" value="Transcriptional coactivator/pterin dehydratase"/>
    <property type="match status" value="1"/>
</dbReference>
<dbReference type="GO" id="GO:0008124">
    <property type="term" value="F:4-alpha-hydroxytetrahydrobiopterin dehydratase activity"/>
    <property type="evidence" value="ECO:0007669"/>
    <property type="project" value="UniProtKB-EC"/>
</dbReference>
<reference evidence="6 7" key="1">
    <citation type="submission" date="2018-11" db="EMBL/GenBank/DDBJ databases">
        <authorList>
            <consortium name="Pathogen Informatics"/>
        </authorList>
    </citation>
    <scope>NUCLEOTIDE SEQUENCE [LARGE SCALE GENOMIC DNA]</scope>
</reference>
<dbReference type="PANTHER" id="PTHR12599">
    <property type="entry name" value="PTERIN-4-ALPHA-CARBINOLAMINE DEHYDRATASE"/>
    <property type="match status" value="1"/>
</dbReference>
<name>A0A3P7R2M2_DIBLA</name>
<evidence type="ECO:0000256" key="3">
    <source>
        <dbReference type="ARBA" id="ARBA00013252"/>
    </source>
</evidence>
<sequence>MFLGIQYSFYISGILLPQRAKMERLSDLDRSTSLQPLLSPACGWHIDTTHRSGDAIKQQFIFKNFDRAFDFMTAVAEKAKLLNHHPEWFNVYNKVEITLTTHDAGGLSKKDIELATFISEQARNFGAKPAAS</sequence>
<keyword evidence="4" id="KW-0456">Lyase</keyword>
<dbReference type="EC" id="4.2.1.96" evidence="3"/>
<dbReference type="HAMAP" id="MF_00434">
    <property type="entry name" value="Pterin_4_alpha"/>
    <property type="match status" value="1"/>
</dbReference>
<comment type="similarity">
    <text evidence="2">Belongs to the pterin-4-alpha-carbinolamine dehydratase family.</text>
</comment>
<evidence type="ECO:0000313" key="7">
    <source>
        <dbReference type="Proteomes" id="UP000281553"/>
    </source>
</evidence>
<organism evidence="6 7">
    <name type="scientific">Dibothriocephalus latus</name>
    <name type="common">Fish tapeworm</name>
    <name type="synonym">Diphyllobothrium latum</name>
    <dbReference type="NCBI Taxonomy" id="60516"/>
    <lineage>
        <taxon>Eukaryota</taxon>
        <taxon>Metazoa</taxon>
        <taxon>Spiralia</taxon>
        <taxon>Lophotrochozoa</taxon>
        <taxon>Platyhelminthes</taxon>
        <taxon>Cestoda</taxon>
        <taxon>Eucestoda</taxon>
        <taxon>Diphyllobothriidea</taxon>
        <taxon>Diphyllobothriidae</taxon>
        <taxon>Dibothriocephalus</taxon>
    </lineage>
</organism>
<proteinExistence type="inferred from homology"/>
<accession>A0A3P7R2M2</accession>
<evidence type="ECO:0000256" key="1">
    <source>
        <dbReference type="ARBA" id="ARBA00001554"/>
    </source>
</evidence>
<dbReference type="EMBL" id="UYRU01087306">
    <property type="protein sequence ID" value="VDN35589.1"/>
    <property type="molecule type" value="Genomic_DNA"/>
</dbReference>
<dbReference type="OrthoDB" id="277398at2759"/>
<dbReference type="AlphaFoldDB" id="A0A3P7R2M2"/>